<dbReference type="Proteomes" id="UP000600080">
    <property type="component" value="Unassembled WGS sequence"/>
</dbReference>
<proteinExistence type="predicted"/>
<evidence type="ECO:0000313" key="3">
    <source>
        <dbReference type="Proteomes" id="UP000600080"/>
    </source>
</evidence>
<sequence>MQGACGAPAVAVGVPQGERPAVAYRVGDGEQDPGVRGGGPTGLLREGERVQERAESVREVRGQHPPDLGRCRLARRVPGRAEPRPAAGDQAEQHRQRLVVAEHERRQAVPGGEPVAAVAAAHRLHGHVEVEQMVHIAPHGPAVDAEAVGEFGHRAGAARLQQLQEGQHAAGGSGHVPSLGRIADRFCPLFLLLCAAQRLQQPRRAP</sequence>
<keyword evidence="3" id="KW-1185">Reference proteome</keyword>
<reference evidence="3" key="1">
    <citation type="journal article" date="2019" name="Int. J. Syst. Evol. Microbiol.">
        <title>The Global Catalogue of Microorganisms (GCM) 10K type strain sequencing project: providing services to taxonomists for standard genome sequencing and annotation.</title>
        <authorList>
            <consortium name="The Broad Institute Genomics Platform"/>
            <consortium name="The Broad Institute Genome Sequencing Center for Infectious Disease"/>
            <person name="Wu L."/>
            <person name="Ma J."/>
        </authorList>
    </citation>
    <scope>NUCLEOTIDE SEQUENCE [LARGE SCALE GENOMIC DNA]</scope>
    <source>
        <strain evidence="3">CGMCC 4.7323</strain>
    </source>
</reference>
<name>A0ABQ2J544_9ACTN</name>
<feature type="region of interest" description="Disordered" evidence="1">
    <location>
        <begin position="75"/>
        <end position="95"/>
    </location>
</feature>
<feature type="region of interest" description="Disordered" evidence="1">
    <location>
        <begin position="25"/>
        <end position="48"/>
    </location>
</feature>
<gene>
    <name evidence="2" type="ORF">GCM10012285_18400</name>
</gene>
<organism evidence="2 3">
    <name type="scientific">Streptomyces kronopolitis</name>
    <dbReference type="NCBI Taxonomy" id="1612435"/>
    <lineage>
        <taxon>Bacteria</taxon>
        <taxon>Bacillati</taxon>
        <taxon>Actinomycetota</taxon>
        <taxon>Actinomycetes</taxon>
        <taxon>Kitasatosporales</taxon>
        <taxon>Streptomycetaceae</taxon>
        <taxon>Streptomyces</taxon>
    </lineage>
</organism>
<accession>A0ABQ2J544</accession>
<comment type="caution">
    <text evidence="2">The sequence shown here is derived from an EMBL/GenBank/DDBJ whole genome shotgun (WGS) entry which is preliminary data.</text>
</comment>
<evidence type="ECO:0000256" key="1">
    <source>
        <dbReference type="SAM" id="MobiDB-lite"/>
    </source>
</evidence>
<evidence type="ECO:0000313" key="2">
    <source>
        <dbReference type="EMBL" id="GGN40408.1"/>
    </source>
</evidence>
<protein>
    <submittedName>
        <fullName evidence="2">Uncharacterized protein</fullName>
    </submittedName>
</protein>
<dbReference type="EMBL" id="BMND01000005">
    <property type="protein sequence ID" value="GGN40408.1"/>
    <property type="molecule type" value="Genomic_DNA"/>
</dbReference>